<proteinExistence type="predicted"/>
<accession>A0A5A7PNL0</accession>
<name>A0A5A7PNL0_STRAF</name>
<protein>
    <submittedName>
        <fullName evidence="1">Serine carboxypeptidase-like protein</fullName>
    </submittedName>
</protein>
<organism evidence="1 2">
    <name type="scientific">Striga asiatica</name>
    <name type="common">Asiatic witchweed</name>
    <name type="synonym">Buchnera asiatica</name>
    <dbReference type="NCBI Taxonomy" id="4170"/>
    <lineage>
        <taxon>Eukaryota</taxon>
        <taxon>Viridiplantae</taxon>
        <taxon>Streptophyta</taxon>
        <taxon>Embryophyta</taxon>
        <taxon>Tracheophyta</taxon>
        <taxon>Spermatophyta</taxon>
        <taxon>Magnoliopsida</taxon>
        <taxon>eudicotyledons</taxon>
        <taxon>Gunneridae</taxon>
        <taxon>Pentapetalae</taxon>
        <taxon>asterids</taxon>
        <taxon>lamiids</taxon>
        <taxon>Lamiales</taxon>
        <taxon>Orobanchaceae</taxon>
        <taxon>Buchnereae</taxon>
        <taxon>Striga</taxon>
    </lineage>
</organism>
<dbReference type="Gene3D" id="3.40.50.11320">
    <property type="match status" value="1"/>
</dbReference>
<reference evidence="2" key="1">
    <citation type="journal article" date="2019" name="Curr. Biol.">
        <title>Genome Sequence of Striga asiatica Provides Insight into the Evolution of Plant Parasitism.</title>
        <authorList>
            <person name="Yoshida S."/>
            <person name="Kim S."/>
            <person name="Wafula E.K."/>
            <person name="Tanskanen J."/>
            <person name="Kim Y.M."/>
            <person name="Honaas L."/>
            <person name="Yang Z."/>
            <person name="Spallek T."/>
            <person name="Conn C.E."/>
            <person name="Ichihashi Y."/>
            <person name="Cheong K."/>
            <person name="Cui S."/>
            <person name="Der J.P."/>
            <person name="Gundlach H."/>
            <person name="Jiao Y."/>
            <person name="Hori C."/>
            <person name="Ishida J.K."/>
            <person name="Kasahara H."/>
            <person name="Kiba T."/>
            <person name="Kim M.S."/>
            <person name="Koo N."/>
            <person name="Laohavisit A."/>
            <person name="Lee Y.H."/>
            <person name="Lumba S."/>
            <person name="McCourt P."/>
            <person name="Mortimer J.C."/>
            <person name="Mutuku J.M."/>
            <person name="Nomura T."/>
            <person name="Sasaki-Sekimoto Y."/>
            <person name="Seto Y."/>
            <person name="Wang Y."/>
            <person name="Wakatake T."/>
            <person name="Sakakibara H."/>
            <person name="Demura T."/>
            <person name="Yamaguchi S."/>
            <person name="Yoneyama K."/>
            <person name="Manabe R.I."/>
            <person name="Nelson D.C."/>
            <person name="Schulman A.H."/>
            <person name="Timko M.P."/>
            <person name="dePamphilis C.W."/>
            <person name="Choi D."/>
            <person name="Shirasu K."/>
        </authorList>
    </citation>
    <scope>NUCLEOTIDE SEQUENCE [LARGE SCALE GENOMIC DNA]</scope>
    <source>
        <strain evidence="2">cv. UVA1</strain>
    </source>
</reference>
<sequence length="99" mass="11721">MPFRDVRFLKYKVQTNVSRVFINHKSLQYLFLCAHRLSINNNIILLKMDDDDDDDDDDDNNNNNNPKLYIVHGAGHTLPEYKPHEALQFYSRWLKGLTI</sequence>
<comment type="caution">
    <text evidence="1">The sequence shown here is derived from an EMBL/GenBank/DDBJ whole genome shotgun (WGS) entry which is preliminary data.</text>
</comment>
<keyword evidence="2" id="KW-1185">Reference proteome</keyword>
<dbReference type="GO" id="GO:0004180">
    <property type="term" value="F:carboxypeptidase activity"/>
    <property type="evidence" value="ECO:0007669"/>
    <property type="project" value="UniProtKB-KW"/>
</dbReference>
<gene>
    <name evidence="1" type="ORF">STAS_10582</name>
</gene>
<keyword evidence="1" id="KW-0378">Hydrolase</keyword>
<keyword evidence="1" id="KW-0645">Protease</keyword>
<dbReference type="EMBL" id="BKCP01004872">
    <property type="protein sequence ID" value="GER34370.1"/>
    <property type="molecule type" value="Genomic_DNA"/>
</dbReference>
<keyword evidence="1" id="KW-0121">Carboxypeptidase</keyword>
<dbReference type="SUPFAM" id="SSF53474">
    <property type="entry name" value="alpha/beta-Hydrolases"/>
    <property type="match status" value="1"/>
</dbReference>
<dbReference type="Proteomes" id="UP000325081">
    <property type="component" value="Unassembled WGS sequence"/>
</dbReference>
<dbReference type="AlphaFoldDB" id="A0A5A7PNL0"/>
<evidence type="ECO:0000313" key="1">
    <source>
        <dbReference type="EMBL" id="GER34370.1"/>
    </source>
</evidence>
<dbReference type="InterPro" id="IPR029058">
    <property type="entry name" value="AB_hydrolase_fold"/>
</dbReference>
<evidence type="ECO:0000313" key="2">
    <source>
        <dbReference type="Proteomes" id="UP000325081"/>
    </source>
</evidence>